<keyword evidence="6" id="KW-1185">Reference proteome</keyword>
<dbReference type="PANTHER" id="PTHR31544">
    <property type="entry name" value="AIG2-LIKE PROTEIN D"/>
    <property type="match status" value="1"/>
</dbReference>
<dbReference type="Gene3D" id="3.10.490.10">
    <property type="entry name" value="Gamma-glutamyl cyclotransferase-like"/>
    <property type="match status" value="1"/>
</dbReference>
<dbReference type="Proteomes" id="UP001197093">
    <property type="component" value="Unassembled WGS sequence"/>
</dbReference>
<dbReference type="InterPro" id="IPR045038">
    <property type="entry name" value="AIG2-like"/>
</dbReference>
<accession>A0AAD4EXH2</accession>
<dbReference type="EMBL" id="JAHCVI010000002">
    <property type="protein sequence ID" value="KAG7288950.1"/>
    <property type="molecule type" value="Genomic_DNA"/>
</dbReference>
<dbReference type="SUPFAM" id="SSF110857">
    <property type="entry name" value="Gamma-glutamyl cyclotransferase-like"/>
    <property type="match status" value="1"/>
</dbReference>
<dbReference type="PANTHER" id="PTHR31544:SF2">
    <property type="entry name" value="AIG2-LIKE PROTEIN D"/>
    <property type="match status" value="1"/>
</dbReference>
<comment type="similarity">
    <text evidence="1">Belongs to the gamma-glutamylcyclotransferase family.</text>
</comment>
<dbReference type="InterPro" id="IPR036568">
    <property type="entry name" value="GGCT-like_sf"/>
</dbReference>
<dbReference type="AlphaFoldDB" id="A0AAD4EXH2"/>
<gene>
    <name evidence="5" type="ORF">NEMBOFW57_005310</name>
</gene>
<sequence>MAAQNEVQSDDGVHCAFFYGTLMVPDVFYSVCYGTKDVPEAITKLHSFHPAILHGYCRRRVKYADYPGITEDKDHEVFGTFTTGLTKANMGKLDYFEGSQYVRRTVTVKLLDKLGNLKGEGNVEGEAKTAEVYVYLDKGELEEKEWDLEEFRRDKLKYWTRAGYVFEAMDRTSTLPPPYTELEPPPCIVFFVVAKLSGQYRQLAVAQVIPARHGSRLHIIKLVRTCARLVTILSDPTNRTAIQGELALADAAYTHHSWVPPRAELRSANLRPRNRDIVELPFLSTCLVVGVGCDIKEGDGLDVTVEPLGLVYNAESVDYSMMVLDISDLGHVAYGIVAFGMLSMERDLDDGFFGPPSRPRYRSPMPEPLSSRLRRPLSARQCLRRFGYNPKRLGNQWREDFLPGCLEKLDEHPVISLEALDELLSIAFAEQLHLDWVLFSNLSTDTIGSALDFLQDATSISLCIDQIQGAPDQLLKALSRAPALNEFYLHETPTRQSDDVSAQLFTHLSTTHPSLLTPSTKLIISGSFSSPFRQAIFLSPTLTPAFHAFPIQHIFIRHSYDRSHINFRPFNPAQLWPQYLYLGDTPIPAERFATGFLSLVRVLAGGGGPHMTHTAHVLRFLSCGAPTLAAAAAAGGTLGRDTGPIEITSFPAENCAVPLAPVGPYSEMVAKRGRAVLRRRAVECWPKVRDLVPGSWSVVVDVGNGAGGAERAAVRYAFVKPLVKVSVGEGPGGGGGAGGGVCCGRLGRFLRETAPGVDGDAVERQLADVEGAVVRLRGRGTTRRWVDVLGEEEARGMLAEFLRDAGMYGRNTLRMAMQKLPESEFRVVNCTLLAHPNRALAQHWYPELLKDETDAQEVRRFVEEGLPRYAALLFTK</sequence>
<reference evidence="5" key="1">
    <citation type="submission" date="2023-02" db="EMBL/GenBank/DDBJ databases">
        <authorList>
            <person name="Palmer J.M."/>
        </authorList>
    </citation>
    <scope>NUCLEOTIDE SEQUENCE</scope>
    <source>
        <strain evidence="5">FW57</strain>
    </source>
</reference>
<evidence type="ECO:0000256" key="2">
    <source>
        <dbReference type="ARBA" id="ARBA00022679"/>
    </source>
</evidence>
<dbReference type="CDD" id="cd06661">
    <property type="entry name" value="GGCT_like"/>
    <property type="match status" value="1"/>
</dbReference>
<evidence type="ECO:0000256" key="1">
    <source>
        <dbReference type="ARBA" id="ARBA00008861"/>
    </source>
</evidence>
<dbReference type="Pfam" id="PF06094">
    <property type="entry name" value="GGACT"/>
    <property type="match status" value="1"/>
</dbReference>
<protein>
    <recommendedName>
        <fullName evidence="3">Putative gamma-glutamylcyclotransferase</fullName>
    </recommendedName>
</protein>
<dbReference type="InterPro" id="IPR009288">
    <property type="entry name" value="AIG2-like_dom"/>
</dbReference>
<dbReference type="InterPro" id="IPR013024">
    <property type="entry name" value="GGCT-like"/>
</dbReference>
<feature type="domain" description="Gamma-glutamylcyclotransferase AIG2-like" evidence="4">
    <location>
        <begin position="17"/>
        <end position="147"/>
    </location>
</feature>
<evidence type="ECO:0000313" key="5">
    <source>
        <dbReference type="EMBL" id="KAG7288950.1"/>
    </source>
</evidence>
<evidence type="ECO:0000259" key="4">
    <source>
        <dbReference type="Pfam" id="PF06094"/>
    </source>
</evidence>
<dbReference type="GO" id="GO:0016740">
    <property type="term" value="F:transferase activity"/>
    <property type="evidence" value="ECO:0007669"/>
    <property type="project" value="UniProtKB-KW"/>
</dbReference>
<keyword evidence="2" id="KW-0808">Transferase</keyword>
<proteinExistence type="inferred from homology"/>
<organism evidence="5 6">
    <name type="scientific">Staphylotrichum longicolle</name>
    <dbReference type="NCBI Taxonomy" id="669026"/>
    <lineage>
        <taxon>Eukaryota</taxon>
        <taxon>Fungi</taxon>
        <taxon>Dikarya</taxon>
        <taxon>Ascomycota</taxon>
        <taxon>Pezizomycotina</taxon>
        <taxon>Sordariomycetes</taxon>
        <taxon>Sordariomycetidae</taxon>
        <taxon>Sordariales</taxon>
        <taxon>Chaetomiaceae</taxon>
        <taxon>Staphylotrichum</taxon>
    </lineage>
</organism>
<comment type="caution">
    <text evidence="5">The sequence shown here is derived from an EMBL/GenBank/DDBJ whole genome shotgun (WGS) entry which is preliminary data.</text>
</comment>
<evidence type="ECO:0000256" key="3">
    <source>
        <dbReference type="ARBA" id="ARBA00030602"/>
    </source>
</evidence>
<evidence type="ECO:0000313" key="6">
    <source>
        <dbReference type="Proteomes" id="UP001197093"/>
    </source>
</evidence>
<name>A0AAD4EXH2_9PEZI</name>